<dbReference type="InterPro" id="IPR001917">
    <property type="entry name" value="Aminotrans_II_pyridoxalP_BS"/>
</dbReference>
<evidence type="ECO:0000256" key="11">
    <source>
        <dbReference type="ARBA" id="ARBA00047715"/>
    </source>
</evidence>
<dbReference type="GO" id="GO:0030170">
    <property type="term" value="F:pyridoxal phosphate binding"/>
    <property type="evidence" value="ECO:0007669"/>
    <property type="project" value="InterPro"/>
</dbReference>
<comment type="cofactor">
    <cofactor evidence="1 12">
        <name>pyridoxal 5'-phosphate</name>
        <dbReference type="ChEBI" id="CHEBI:597326"/>
    </cofactor>
</comment>
<dbReference type="Pfam" id="PF00155">
    <property type="entry name" value="Aminotran_1_2"/>
    <property type="match status" value="1"/>
</dbReference>
<sequence length="387" mass="39355">MEAIPTDPLARLRAATASRSAAGLRRTLRPRTPDDDGLVDLASNDYLGLARDPRLAAAAAAAAVEWGTGSTGSRLVTGSTQLHAALEDRLREFTGAAGALVFSSGYLANLAAVAALGRGGLVVSDAGNHASIVDACRLSRGRVVVTPHKDVEAVEKILADRHEDHAVVVTDAVFSVDGDLAPLADLHAAAVRHGALLVVDEAHSLGVIGKGGRGAVHALGLAADPSIVRSVTLSKSLGSQGGAVLGAPEVIETLVDTGRSFIFDTGLAPACVAAALAAVDILQIQPELPGYVRARAHEVAAMARDLGLETNDPAGAVVSIVLGAPEAALRGAAVCADNGVRAGCFRPPSVPVGRSCLRLTARANLSSDDLVAIRRALTAVAEMKVNA</sequence>
<comment type="catalytic activity">
    <reaction evidence="11">
        <text>6-carboxyhexanoyl-[ACP] + L-alanine + H(+) = (8S)-8-amino-7-oxononanoate + holo-[ACP] + CO2</text>
        <dbReference type="Rhea" id="RHEA:42288"/>
        <dbReference type="Rhea" id="RHEA-COMP:9685"/>
        <dbReference type="Rhea" id="RHEA-COMP:9955"/>
        <dbReference type="ChEBI" id="CHEBI:15378"/>
        <dbReference type="ChEBI" id="CHEBI:16526"/>
        <dbReference type="ChEBI" id="CHEBI:57972"/>
        <dbReference type="ChEBI" id="CHEBI:64479"/>
        <dbReference type="ChEBI" id="CHEBI:78846"/>
        <dbReference type="ChEBI" id="CHEBI:149468"/>
        <dbReference type="EC" id="2.3.1.47"/>
    </reaction>
</comment>
<evidence type="ECO:0000256" key="4">
    <source>
        <dbReference type="ARBA" id="ARBA00011738"/>
    </source>
</evidence>
<dbReference type="PROSITE" id="PS00599">
    <property type="entry name" value="AA_TRANSFER_CLASS_2"/>
    <property type="match status" value="1"/>
</dbReference>
<protein>
    <recommendedName>
        <fullName evidence="5">8-amino-7-oxononanoate synthase</fullName>
        <ecNumber evidence="5">2.3.1.47</ecNumber>
    </recommendedName>
    <alternativeName>
        <fullName evidence="9">7-keto-8-amino-pelargonic acid synthase</fullName>
    </alternativeName>
    <alternativeName>
        <fullName evidence="10">8-amino-7-ketopelargonate synthase</fullName>
    </alternativeName>
</protein>
<evidence type="ECO:0000313" key="15">
    <source>
        <dbReference type="Proteomes" id="UP000606172"/>
    </source>
</evidence>
<evidence type="ECO:0000256" key="7">
    <source>
        <dbReference type="ARBA" id="ARBA00022756"/>
    </source>
</evidence>
<comment type="caution">
    <text evidence="14">The sequence shown here is derived from an EMBL/GenBank/DDBJ whole genome shotgun (WGS) entry which is preliminary data.</text>
</comment>
<dbReference type="EC" id="2.3.1.47" evidence="5"/>
<dbReference type="RefSeq" id="WP_239128886.1">
    <property type="nucleotide sequence ID" value="NZ_BOOW01000017.1"/>
</dbReference>
<name>A0A919V7V2_9ACTN</name>
<accession>A0A919V7V2</accession>
<dbReference type="InterPro" id="IPR015424">
    <property type="entry name" value="PyrdxlP-dep_Trfase"/>
</dbReference>
<comment type="similarity">
    <text evidence="3">Belongs to the class-II pyridoxal-phosphate-dependent aminotransferase family. BioF subfamily.</text>
</comment>
<evidence type="ECO:0000313" key="14">
    <source>
        <dbReference type="EMBL" id="GII92507.1"/>
    </source>
</evidence>
<dbReference type="PANTHER" id="PTHR13693">
    <property type="entry name" value="CLASS II AMINOTRANSFERASE/8-AMINO-7-OXONONANOATE SYNTHASE"/>
    <property type="match status" value="1"/>
</dbReference>
<dbReference type="PANTHER" id="PTHR13693:SF100">
    <property type="entry name" value="8-AMINO-7-OXONONANOATE SYNTHASE"/>
    <property type="match status" value="1"/>
</dbReference>
<dbReference type="Gene3D" id="3.90.1150.10">
    <property type="entry name" value="Aspartate Aminotransferase, domain 1"/>
    <property type="match status" value="1"/>
</dbReference>
<dbReference type="InterPro" id="IPR015422">
    <property type="entry name" value="PyrdxlP-dep_Trfase_small"/>
</dbReference>
<comment type="pathway">
    <text evidence="2">Cofactor biosynthesis; biotin biosynthesis.</text>
</comment>
<evidence type="ECO:0000256" key="2">
    <source>
        <dbReference type="ARBA" id="ARBA00004746"/>
    </source>
</evidence>
<evidence type="ECO:0000256" key="9">
    <source>
        <dbReference type="ARBA" id="ARBA00032610"/>
    </source>
</evidence>
<organism evidence="14 15">
    <name type="scientific">Sinosporangium siamense</name>
    <dbReference type="NCBI Taxonomy" id="1367973"/>
    <lineage>
        <taxon>Bacteria</taxon>
        <taxon>Bacillati</taxon>
        <taxon>Actinomycetota</taxon>
        <taxon>Actinomycetes</taxon>
        <taxon>Streptosporangiales</taxon>
        <taxon>Streptosporangiaceae</taxon>
        <taxon>Sinosporangium</taxon>
    </lineage>
</organism>
<dbReference type="InterPro" id="IPR050087">
    <property type="entry name" value="AON_synthase_class-II"/>
</dbReference>
<proteinExistence type="inferred from homology"/>
<dbReference type="GO" id="GO:0009102">
    <property type="term" value="P:biotin biosynthetic process"/>
    <property type="evidence" value="ECO:0007669"/>
    <property type="project" value="UniProtKB-KW"/>
</dbReference>
<dbReference type="Gene3D" id="3.40.640.10">
    <property type="entry name" value="Type I PLP-dependent aspartate aminotransferase-like (Major domain)"/>
    <property type="match status" value="1"/>
</dbReference>
<reference evidence="14" key="1">
    <citation type="submission" date="2021-01" db="EMBL/GenBank/DDBJ databases">
        <title>Whole genome shotgun sequence of Sinosporangium siamense NBRC 109515.</title>
        <authorList>
            <person name="Komaki H."/>
            <person name="Tamura T."/>
        </authorList>
    </citation>
    <scope>NUCLEOTIDE SEQUENCE</scope>
    <source>
        <strain evidence="14">NBRC 109515</strain>
    </source>
</reference>
<evidence type="ECO:0000256" key="5">
    <source>
        <dbReference type="ARBA" id="ARBA00013187"/>
    </source>
</evidence>
<comment type="subunit">
    <text evidence="4">Homodimer.</text>
</comment>
<evidence type="ECO:0000256" key="3">
    <source>
        <dbReference type="ARBA" id="ARBA00010008"/>
    </source>
</evidence>
<evidence type="ECO:0000256" key="12">
    <source>
        <dbReference type="RuleBase" id="RU003693"/>
    </source>
</evidence>
<keyword evidence="8 12" id="KW-0663">Pyridoxal phosphate</keyword>
<gene>
    <name evidence="14" type="primary">bioF</name>
    <name evidence="14" type="ORF">Ssi02_27380</name>
</gene>
<evidence type="ECO:0000256" key="8">
    <source>
        <dbReference type="ARBA" id="ARBA00022898"/>
    </source>
</evidence>
<dbReference type="InterPro" id="IPR004839">
    <property type="entry name" value="Aminotransferase_I/II_large"/>
</dbReference>
<dbReference type="AlphaFoldDB" id="A0A919V7V2"/>
<dbReference type="InterPro" id="IPR015421">
    <property type="entry name" value="PyrdxlP-dep_Trfase_major"/>
</dbReference>
<evidence type="ECO:0000256" key="1">
    <source>
        <dbReference type="ARBA" id="ARBA00001933"/>
    </source>
</evidence>
<dbReference type="SUPFAM" id="SSF53383">
    <property type="entry name" value="PLP-dependent transferases"/>
    <property type="match status" value="1"/>
</dbReference>
<dbReference type="EMBL" id="BOOW01000017">
    <property type="protein sequence ID" value="GII92507.1"/>
    <property type="molecule type" value="Genomic_DNA"/>
</dbReference>
<evidence type="ECO:0000256" key="6">
    <source>
        <dbReference type="ARBA" id="ARBA00022679"/>
    </source>
</evidence>
<keyword evidence="7" id="KW-0093">Biotin biosynthesis</keyword>
<keyword evidence="6" id="KW-0808">Transferase</keyword>
<feature type="domain" description="Aminotransferase class I/classII large" evidence="13">
    <location>
        <begin position="38"/>
        <end position="371"/>
    </location>
</feature>
<evidence type="ECO:0000256" key="10">
    <source>
        <dbReference type="ARBA" id="ARBA00033381"/>
    </source>
</evidence>
<keyword evidence="15" id="KW-1185">Reference proteome</keyword>
<dbReference type="GO" id="GO:0008710">
    <property type="term" value="F:8-amino-7-oxononanoate synthase activity"/>
    <property type="evidence" value="ECO:0007669"/>
    <property type="project" value="UniProtKB-EC"/>
</dbReference>
<evidence type="ECO:0000259" key="13">
    <source>
        <dbReference type="Pfam" id="PF00155"/>
    </source>
</evidence>
<dbReference type="Proteomes" id="UP000606172">
    <property type="component" value="Unassembled WGS sequence"/>
</dbReference>